<keyword evidence="3" id="KW-1185">Reference proteome</keyword>
<dbReference type="PANTHER" id="PTHR21310">
    <property type="entry name" value="AMINOGLYCOSIDE PHOSPHOTRANSFERASE-RELATED-RELATED"/>
    <property type="match status" value="1"/>
</dbReference>
<evidence type="ECO:0000259" key="1">
    <source>
        <dbReference type="Pfam" id="PF01636"/>
    </source>
</evidence>
<dbReference type="PANTHER" id="PTHR21310:SF15">
    <property type="entry name" value="AMINOGLYCOSIDE PHOSPHOTRANSFERASE DOMAIN-CONTAINING PROTEIN"/>
    <property type="match status" value="1"/>
</dbReference>
<sequence>MSQSQNRYEVKITDQHIRAVIIHAFESSPSFRNVLYEVFGKNIVLETDLFIQHKTLDNGVVNTVYSLELFRGRDQEQPHGPCLELILKLSSPNWKYLKTLNEVHVMKVLHSLQLPNLKCPQIFTYDTSADFIGYEYILMEKCRGVALSEIYETLSFHERKGYINQIAKIRGELSSLKLLMVDENDQELKEPELLFGSIQEMQVIDQENKLIRVKIGPNCDTKNGPFNTFNEYLIKTIEYRMKGLNESLIELGSSTAISHYKELFNRVIHYLRRNAIKVRRDEFQLCHYDLTPNNTLIDPHSKTITGVIDWEWACLTVLDEDMNEILNNWALCDEEKEYVKTCLNSEIDFLSIDVHRCEDYWKSHKERTIFFDAASWILRLTCYKEWFLGKPYEVLLEYVQGIKIGVEKFFEEHEEWNSK</sequence>
<organism evidence="2 3">
    <name type="scientific">Naegleria lovaniensis</name>
    <name type="common">Amoeba</name>
    <dbReference type="NCBI Taxonomy" id="51637"/>
    <lineage>
        <taxon>Eukaryota</taxon>
        <taxon>Discoba</taxon>
        <taxon>Heterolobosea</taxon>
        <taxon>Tetramitia</taxon>
        <taxon>Eutetramitia</taxon>
        <taxon>Vahlkampfiidae</taxon>
        <taxon>Naegleria</taxon>
    </lineage>
</organism>
<protein>
    <recommendedName>
        <fullName evidence="1">Aminoglycoside phosphotransferase domain-containing protein</fullName>
    </recommendedName>
</protein>
<name>A0AA88GPN4_NAELO</name>
<comment type="caution">
    <text evidence="2">The sequence shown here is derived from an EMBL/GenBank/DDBJ whole genome shotgun (WGS) entry which is preliminary data.</text>
</comment>
<dbReference type="InterPro" id="IPR051678">
    <property type="entry name" value="AGP_Transferase"/>
</dbReference>
<dbReference type="Proteomes" id="UP000816034">
    <property type="component" value="Unassembled WGS sequence"/>
</dbReference>
<evidence type="ECO:0000313" key="3">
    <source>
        <dbReference type="Proteomes" id="UP000816034"/>
    </source>
</evidence>
<dbReference type="InterPro" id="IPR011009">
    <property type="entry name" value="Kinase-like_dom_sf"/>
</dbReference>
<dbReference type="EMBL" id="PYSW02000017">
    <property type="protein sequence ID" value="KAG2386026.1"/>
    <property type="molecule type" value="Genomic_DNA"/>
</dbReference>
<accession>A0AA88GPN4</accession>
<reference evidence="2 3" key="1">
    <citation type="journal article" date="2018" name="BMC Genomics">
        <title>The genome of Naegleria lovaniensis, the basis for a comparative approach to unravel pathogenicity factors of the human pathogenic amoeba N. fowleri.</title>
        <authorList>
            <person name="Liechti N."/>
            <person name="Schurch N."/>
            <person name="Bruggmann R."/>
            <person name="Wittwer M."/>
        </authorList>
    </citation>
    <scope>NUCLEOTIDE SEQUENCE [LARGE SCALE GENOMIC DNA]</scope>
    <source>
        <strain evidence="2 3">ATCC 30569</strain>
    </source>
</reference>
<feature type="domain" description="Aminoglycoside phosphotransferase" evidence="1">
    <location>
        <begin position="80"/>
        <end position="329"/>
    </location>
</feature>
<dbReference type="SUPFAM" id="SSF56112">
    <property type="entry name" value="Protein kinase-like (PK-like)"/>
    <property type="match status" value="1"/>
</dbReference>
<dbReference type="GeneID" id="68095630"/>
<evidence type="ECO:0000313" key="2">
    <source>
        <dbReference type="EMBL" id="KAG2386026.1"/>
    </source>
</evidence>
<dbReference type="RefSeq" id="XP_044550019.1">
    <property type="nucleotide sequence ID" value="XM_044692674.1"/>
</dbReference>
<gene>
    <name evidence="2" type="ORF">C9374_003175</name>
</gene>
<dbReference type="InterPro" id="IPR002575">
    <property type="entry name" value="Aminoglycoside_PTrfase"/>
</dbReference>
<dbReference type="Pfam" id="PF01636">
    <property type="entry name" value="APH"/>
    <property type="match status" value="1"/>
</dbReference>
<proteinExistence type="predicted"/>
<dbReference type="Gene3D" id="3.90.1200.10">
    <property type="match status" value="1"/>
</dbReference>
<dbReference type="AlphaFoldDB" id="A0AA88GPN4"/>